<name>A0A0D2D2H8_9EURO</name>
<dbReference type="Proteomes" id="UP000054266">
    <property type="component" value="Unassembled WGS sequence"/>
</dbReference>
<dbReference type="STRING" id="5601.A0A0D2D2H8"/>
<dbReference type="InterPro" id="IPR024079">
    <property type="entry name" value="MetalloPept_cat_dom_sf"/>
</dbReference>
<dbReference type="HOGENOM" id="CLU_069189_0_0_1"/>
<dbReference type="SMART" id="SM00235">
    <property type="entry name" value="ZnMc"/>
    <property type="match status" value="1"/>
</dbReference>
<accession>A0A0D2D2H8</accession>
<dbReference type="AlphaFoldDB" id="A0A0D2D2H8"/>
<dbReference type="GO" id="GO:0008270">
    <property type="term" value="F:zinc ion binding"/>
    <property type="evidence" value="ECO:0007669"/>
    <property type="project" value="InterPro"/>
</dbReference>
<dbReference type="SUPFAM" id="SSF55486">
    <property type="entry name" value="Metalloproteases ('zincins'), catalytic domain"/>
    <property type="match status" value="1"/>
</dbReference>
<evidence type="ECO:0000256" key="1">
    <source>
        <dbReference type="SAM" id="MobiDB-lite"/>
    </source>
</evidence>
<feature type="compositionally biased region" description="Basic and acidic residues" evidence="1">
    <location>
        <begin position="37"/>
        <end position="47"/>
    </location>
</feature>
<evidence type="ECO:0000313" key="3">
    <source>
        <dbReference type="EMBL" id="KIW71696.1"/>
    </source>
</evidence>
<gene>
    <name evidence="3" type="ORF">PV04_03831</name>
</gene>
<reference evidence="3 4" key="1">
    <citation type="submission" date="2015-01" db="EMBL/GenBank/DDBJ databases">
        <title>The Genome Sequence of Capronia semiimmersa CBS27337.</title>
        <authorList>
            <consortium name="The Broad Institute Genomics Platform"/>
            <person name="Cuomo C."/>
            <person name="de Hoog S."/>
            <person name="Gorbushina A."/>
            <person name="Stielow B."/>
            <person name="Teixiera M."/>
            <person name="Abouelleil A."/>
            <person name="Chapman S.B."/>
            <person name="Priest M."/>
            <person name="Young S.K."/>
            <person name="Wortman J."/>
            <person name="Nusbaum C."/>
            <person name="Birren B."/>
        </authorList>
    </citation>
    <scope>NUCLEOTIDE SEQUENCE [LARGE SCALE GENOMIC DNA]</scope>
    <source>
        <strain evidence="3 4">CBS 27337</strain>
    </source>
</reference>
<dbReference type="InterPro" id="IPR006026">
    <property type="entry name" value="Peptidase_Metallo"/>
</dbReference>
<evidence type="ECO:0000259" key="2">
    <source>
        <dbReference type="SMART" id="SM00235"/>
    </source>
</evidence>
<evidence type="ECO:0000313" key="4">
    <source>
        <dbReference type="Proteomes" id="UP000054266"/>
    </source>
</evidence>
<dbReference type="Gene3D" id="3.40.390.10">
    <property type="entry name" value="Collagenase (Catalytic Domain)"/>
    <property type="match status" value="1"/>
</dbReference>
<dbReference type="GO" id="GO:0006508">
    <property type="term" value="P:proteolysis"/>
    <property type="evidence" value="ECO:0007669"/>
    <property type="project" value="InterPro"/>
</dbReference>
<feature type="region of interest" description="Disordered" evidence="1">
    <location>
        <begin position="1"/>
        <end position="53"/>
    </location>
</feature>
<proteinExistence type="predicted"/>
<dbReference type="EMBL" id="KN846957">
    <property type="protein sequence ID" value="KIW71696.1"/>
    <property type="molecule type" value="Genomic_DNA"/>
</dbReference>
<dbReference type="GO" id="GO:0008237">
    <property type="term" value="F:metallopeptidase activity"/>
    <property type="evidence" value="ECO:0007669"/>
    <property type="project" value="InterPro"/>
</dbReference>
<feature type="domain" description="Peptidase metallopeptidase" evidence="2">
    <location>
        <begin position="77"/>
        <end position="246"/>
    </location>
</feature>
<protein>
    <recommendedName>
        <fullName evidence="2">Peptidase metallopeptidase domain-containing protein</fullName>
    </recommendedName>
</protein>
<sequence length="260" mass="29109">MAAPRVLSVRPGSRQEAIQQAQQALGDRAPATLTADQLKKKPDEPKGVPESSELSYTCVTEMESEQVASIVVGLGRTIPRWKPGSVINYATYADGYPSQEDAIYAANALIEAADSWNEVDFGIKFKWVPNLEDAAFVLAYGKDKGTVLASAFFPNSEVLNTVWVYSFAFDKEPRVGRDGVTKFKNYEIMKNVFQHELGHVLGLRHEFAIEREGEGAVRLFSEDPNSVMSYYFPPEIQESDKKDLKAFYRLPQLKDFIPDN</sequence>
<keyword evidence="4" id="KW-1185">Reference proteome</keyword>
<organism evidence="3 4">
    <name type="scientific">Phialophora macrospora</name>
    <dbReference type="NCBI Taxonomy" id="1851006"/>
    <lineage>
        <taxon>Eukaryota</taxon>
        <taxon>Fungi</taxon>
        <taxon>Dikarya</taxon>
        <taxon>Ascomycota</taxon>
        <taxon>Pezizomycotina</taxon>
        <taxon>Eurotiomycetes</taxon>
        <taxon>Chaetothyriomycetidae</taxon>
        <taxon>Chaetothyriales</taxon>
        <taxon>Herpotrichiellaceae</taxon>
        <taxon>Phialophora</taxon>
    </lineage>
</organism>